<evidence type="ECO:0000259" key="5">
    <source>
        <dbReference type="PROSITE" id="PS50887"/>
    </source>
</evidence>
<dbReference type="AlphaFoldDB" id="A0A1A8SZC6"/>
<dbReference type="EC" id="2.7.7.65" evidence="2"/>
<dbReference type="Gene3D" id="3.30.70.270">
    <property type="match status" value="1"/>
</dbReference>
<dbReference type="CDD" id="cd01949">
    <property type="entry name" value="GGDEF"/>
    <property type="match status" value="1"/>
</dbReference>
<keyword evidence="6" id="KW-0548">Nucleotidyltransferase</keyword>
<dbReference type="FunFam" id="3.30.70.270:FF:000001">
    <property type="entry name" value="Diguanylate cyclase domain protein"/>
    <property type="match status" value="1"/>
</dbReference>
<dbReference type="InterPro" id="IPR050469">
    <property type="entry name" value="Diguanylate_Cyclase"/>
</dbReference>
<sequence length="457" mass="50621">MPRRSAVQFILTKVVACYIAMAVVLLGGLIIWSYQQVVAHRADMTAQLQTSVVEAITQAPGNEQQALQWLTLGIQLSESDSVAFQSIALLGEDGHVVFAWPSSVELAATASSAFNLLDLQNSSFTLAVTYSDTLLEHVFKHDLLPVIALLVGQLMVLMLLLNYLVKRGIYRTFSSFMRELSMVNLRQPAALQADSFLGQFKEYRQVLVGVNRVILSLAKSREQLAESNQGLERHIHAKTAALEERNEELLILNKQLSIIANTDSLTQVYNRTRFDVLFKEHVTLSKRRATPLAILLVDLDDFKKVNDRFGHQTGDHVLKHAAHVIQREIGAEGVVARWGGEEFAVLLPYFDLAKAEEQAETLRAAIAKARFEEQAIKITTSIGVAQLGEQETAGQLLKRADDALYDAKGLGRNRVIIASLEQSHTQLELADGEFIEVLDVASEPTQGEPEVSEKLPT</sequence>
<keyword evidence="4" id="KW-0472">Membrane</keyword>
<gene>
    <name evidence="6" type="primary">ydaM_1</name>
    <name evidence="6" type="ORF">MAQ5080_00015</name>
</gene>
<keyword evidence="4" id="KW-1133">Transmembrane helix</keyword>
<accession>A0A1A8SZC6</accession>
<evidence type="ECO:0000313" key="6">
    <source>
        <dbReference type="EMBL" id="SBS24541.1"/>
    </source>
</evidence>
<feature type="transmembrane region" description="Helical" evidence="4">
    <location>
        <begin position="143"/>
        <end position="165"/>
    </location>
</feature>
<keyword evidence="7" id="KW-1185">Reference proteome</keyword>
<keyword evidence="4" id="KW-0812">Transmembrane</keyword>
<proteinExistence type="predicted"/>
<dbReference type="InterPro" id="IPR000160">
    <property type="entry name" value="GGDEF_dom"/>
</dbReference>
<comment type="cofactor">
    <cofactor evidence="1">
        <name>Mg(2+)</name>
        <dbReference type="ChEBI" id="CHEBI:18420"/>
    </cofactor>
</comment>
<reference evidence="6 7" key="1">
    <citation type="submission" date="2016-06" db="EMBL/GenBank/DDBJ databases">
        <authorList>
            <person name="Kjaerup R.B."/>
            <person name="Dalgaard T.S."/>
            <person name="Juul-Madsen H.R."/>
        </authorList>
    </citation>
    <scope>NUCLEOTIDE SEQUENCE [LARGE SCALE GENOMIC DNA]</scope>
    <source>
        <strain evidence="6 7">CECT 5080</strain>
    </source>
</reference>
<protein>
    <recommendedName>
        <fullName evidence="2">diguanylate cyclase</fullName>
        <ecNumber evidence="2">2.7.7.65</ecNumber>
    </recommendedName>
</protein>
<dbReference type="Pfam" id="PF00990">
    <property type="entry name" value="GGDEF"/>
    <property type="match status" value="1"/>
</dbReference>
<dbReference type="PANTHER" id="PTHR45138:SF9">
    <property type="entry name" value="DIGUANYLATE CYCLASE DGCM-RELATED"/>
    <property type="match status" value="1"/>
</dbReference>
<feature type="domain" description="GGDEF" evidence="5">
    <location>
        <begin position="290"/>
        <end position="420"/>
    </location>
</feature>
<dbReference type="InterPro" id="IPR029787">
    <property type="entry name" value="Nucleotide_cyclase"/>
</dbReference>
<evidence type="ECO:0000256" key="3">
    <source>
        <dbReference type="ARBA" id="ARBA00034247"/>
    </source>
</evidence>
<organism evidence="6 7">
    <name type="scientific">Marinomonas aquimarina</name>
    <dbReference type="NCBI Taxonomy" id="295068"/>
    <lineage>
        <taxon>Bacteria</taxon>
        <taxon>Pseudomonadati</taxon>
        <taxon>Pseudomonadota</taxon>
        <taxon>Gammaproteobacteria</taxon>
        <taxon>Oceanospirillales</taxon>
        <taxon>Oceanospirillaceae</taxon>
        <taxon>Marinomonas</taxon>
    </lineage>
</organism>
<dbReference type="GO" id="GO:0052621">
    <property type="term" value="F:diguanylate cyclase activity"/>
    <property type="evidence" value="ECO:0007669"/>
    <property type="project" value="UniProtKB-EC"/>
</dbReference>
<evidence type="ECO:0000256" key="1">
    <source>
        <dbReference type="ARBA" id="ARBA00001946"/>
    </source>
</evidence>
<dbReference type="Proteomes" id="UP000092627">
    <property type="component" value="Unassembled WGS sequence"/>
</dbReference>
<dbReference type="RefSeq" id="WP_082861148.1">
    <property type="nucleotide sequence ID" value="NZ_FLOC01000001.1"/>
</dbReference>
<dbReference type="SUPFAM" id="SSF55073">
    <property type="entry name" value="Nucleotide cyclase"/>
    <property type="match status" value="1"/>
</dbReference>
<name>A0A1A8SZC6_9GAMM</name>
<evidence type="ECO:0000256" key="2">
    <source>
        <dbReference type="ARBA" id="ARBA00012528"/>
    </source>
</evidence>
<dbReference type="PROSITE" id="PS50887">
    <property type="entry name" value="GGDEF"/>
    <property type="match status" value="1"/>
</dbReference>
<dbReference type="NCBIfam" id="TIGR00254">
    <property type="entry name" value="GGDEF"/>
    <property type="match status" value="1"/>
</dbReference>
<dbReference type="GO" id="GO:0043709">
    <property type="term" value="P:cell adhesion involved in single-species biofilm formation"/>
    <property type="evidence" value="ECO:0007669"/>
    <property type="project" value="TreeGrafter"/>
</dbReference>
<dbReference type="STRING" id="295068.MAQ5080_00015"/>
<keyword evidence="6" id="KW-0808">Transferase</keyword>
<dbReference type="OrthoDB" id="9812260at2"/>
<evidence type="ECO:0000256" key="4">
    <source>
        <dbReference type="SAM" id="Phobius"/>
    </source>
</evidence>
<comment type="catalytic activity">
    <reaction evidence="3">
        <text>2 GTP = 3',3'-c-di-GMP + 2 diphosphate</text>
        <dbReference type="Rhea" id="RHEA:24898"/>
        <dbReference type="ChEBI" id="CHEBI:33019"/>
        <dbReference type="ChEBI" id="CHEBI:37565"/>
        <dbReference type="ChEBI" id="CHEBI:58805"/>
        <dbReference type="EC" id="2.7.7.65"/>
    </reaction>
</comment>
<dbReference type="InterPro" id="IPR043128">
    <property type="entry name" value="Rev_trsase/Diguanyl_cyclase"/>
</dbReference>
<dbReference type="GO" id="GO:0005886">
    <property type="term" value="C:plasma membrane"/>
    <property type="evidence" value="ECO:0007669"/>
    <property type="project" value="TreeGrafter"/>
</dbReference>
<dbReference type="GO" id="GO:1902201">
    <property type="term" value="P:negative regulation of bacterial-type flagellum-dependent cell motility"/>
    <property type="evidence" value="ECO:0007669"/>
    <property type="project" value="TreeGrafter"/>
</dbReference>
<dbReference type="PANTHER" id="PTHR45138">
    <property type="entry name" value="REGULATORY COMPONENTS OF SENSORY TRANSDUCTION SYSTEM"/>
    <property type="match status" value="1"/>
</dbReference>
<dbReference type="EMBL" id="FLOC01000001">
    <property type="protein sequence ID" value="SBS24541.1"/>
    <property type="molecule type" value="Genomic_DNA"/>
</dbReference>
<evidence type="ECO:0000313" key="7">
    <source>
        <dbReference type="Proteomes" id="UP000092627"/>
    </source>
</evidence>
<feature type="transmembrane region" description="Helical" evidence="4">
    <location>
        <begin position="12"/>
        <end position="34"/>
    </location>
</feature>
<dbReference type="SMART" id="SM00267">
    <property type="entry name" value="GGDEF"/>
    <property type="match status" value="1"/>
</dbReference>